<proteinExistence type="predicted"/>
<evidence type="ECO:0000313" key="1">
    <source>
        <dbReference type="EMBL" id="NBI35457.1"/>
    </source>
</evidence>
<sequence>MSAAWTGSTGCSCSSRRPLRTRTVCLPMLPRNLRRPLFWEHGCSTKGASIMETSNESFLQALRSLSEAASRRDGKGEGTFDLGNPELPEPVDGFVDFGHLSLRGLPNTRDLGGMPAADGRVVVANRLIRSGDLHKAASKDLEVLGNQVGLRRVVDFRTAFERSKAPDPEPFMPFARFYHVPVVSEQAVGVTREAGLMGDLRLFREYSGTPFEAVAHVYRQALLGEDGIHAYSSLLEILLAADRGATLWHCTEGKDRAGLASVIVEYALGMSPQVIMADYLATNCFVRNWAERMADALGRAHLAEMLDGDVDALFYANSVYLVTGVAAVSERYGSFDDYLTQALHFGPGKREKLRRMYLTELDS</sequence>
<dbReference type="Gene3D" id="3.90.190.10">
    <property type="entry name" value="Protein tyrosine phosphatase superfamily"/>
    <property type="match status" value="1"/>
</dbReference>
<comment type="caution">
    <text evidence="1">The sequence shown here is derived from an EMBL/GenBank/DDBJ whole genome shotgun (WGS) entry which is preliminary data.</text>
</comment>
<reference evidence="1" key="1">
    <citation type="submission" date="2018-08" db="EMBL/GenBank/DDBJ databases">
        <title>Murine metabolic-syndrome-specific gut microbial biobank.</title>
        <authorList>
            <person name="Liu C."/>
        </authorList>
    </citation>
    <scope>NUCLEOTIDE SEQUENCE [LARGE SCALE GENOMIC DNA]</scope>
    <source>
        <strain evidence="1">Z82</strain>
    </source>
</reference>
<dbReference type="Pfam" id="PF13350">
    <property type="entry name" value="Y_phosphatase3"/>
    <property type="match status" value="1"/>
</dbReference>
<organism evidence="1">
    <name type="scientific">Muribaculaceae bacterium Z82</name>
    <dbReference type="NCBI Taxonomy" id="2304548"/>
    <lineage>
        <taxon>Bacteria</taxon>
        <taxon>Pseudomonadati</taxon>
        <taxon>Bacteroidota</taxon>
        <taxon>Bacteroidia</taxon>
        <taxon>Bacteroidales</taxon>
        <taxon>Muribaculaceae</taxon>
    </lineage>
</organism>
<gene>
    <name evidence="1" type="ORF">D1639_10560</name>
</gene>
<dbReference type="EMBL" id="QWKH01000125">
    <property type="protein sequence ID" value="NBI35457.1"/>
    <property type="molecule type" value="Genomic_DNA"/>
</dbReference>
<name>A0A7C9JSW5_9BACT</name>
<protein>
    <submittedName>
        <fullName evidence="1">Tyrosine-protein phosphatase</fullName>
    </submittedName>
</protein>
<dbReference type="InterPro" id="IPR029021">
    <property type="entry name" value="Prot-tyrosine_phosphatase-like"/>
</dbReference>
<accession>A0A7C9JSW5</accession>
<dbReference type="GO" id="GO:0004721">
    <property type="term" value="F:phosphoprotein phosphatase activity"/>
    <property type="evidence" value="ECO:0007669"/>
    <property type="project" value="InterPro"/>
</dbReference>
<dbReference type="SUPFAM" id="SSF52799">
    <property type="entry name" value="(Phosphotyrosine protein) phosphatases II"/>
    <property type="match status" value="1"/>
</dbReference>
<dbReference type="InterPro" id="IPR026893">
    <property type="entry name" value="Tyr/Ser_Pase_IphP-type"/>
</dbReference>
<dbReference type="AlphaFoldDB" id="A0A7C9JSW5"/>